<name>A0A212M129_9FIRM</name>
<evidence type="ECO:0000313" key="2">
    <source>
        <dbReference type="EMBL" id="SCM83513.1"/>
    </source>
</evidence>
<dbReference type="Pfam" id="PF00903">
    <property type="entry name" value="Glyoxalase"/>
    <property type="match status" value="1"/>
</dbReference>
<dbReference type="SUPFAM" id="SSF54593">
    <property type="entry name" value="Glyoxalase/Bleomycin resistance protein/Dihydroxybiphenyl dioxygenase"/>
    <property type="match status" value="1"/>
</dbReference>
<reference evidence="2" key="1">
    <citation type="submission" date="2016-08" db="EMBL/GenBank/DDBJ databases">
        <authorList>
            <person name="Seilhamer J.J."/>
        </authorList>
    </citation>
    <scope>NUCLEOTIDE SEQUENCE</scope>
    <source>
        <strain evidence="2">86</strain>
    </source>
</reference>
<sequence>MKIKRFDTTISTDKLIESRDFYMKHFGFQLVYESDWYIELLAPGMAAGISFTKPQRDAGDFFHGTGIIVSLEVEDVDDEYRRLKESGVEIFQELQDKPWGERSFVVNDPTGVHVYIYKSIPPTPEYQVVYESFKKA</sequence>
<protein>
    <submittedName>
        <fullName evidence="2">Glyoxalase/bleomycin resistance protein/dioxygenase</fullName>
    </submittedName>
</protein>
<dbReference type="InterPro" id="IPR004360">
    <property type="entry name" value="Glyas_Fos-R_dOase_dom"/>
</dbReference>
<dbReference type="PROSITE" id="PS51819">
    <property type="entry name" value="VOC"/>
    <property type="match status" value="1"/>
</dbReference>
<proteinExistence type="predicted"/>
<dbReference type="AlphaFoldDB" id="A0A212M129"/>
<dbReference type="Gene3D" id="3.30.720.120">
    <property type="match status" value="1"/>
</dbReference>
<dbReference type="InterPro" id="IPR037523">
    <property type="entry name" value="VOC_core"/>
</dbReference>
<keyword evidence="2" id="KW-0223">Dioxygenase</keyword>
<dbReference type="InterPro" id="IPR029068">
    <property type="entry name" value="Glyas_Bleomycin-R_OHBP_Dase"/>
</dbReference>
<dbReference type="RefSeq" id="WP_075757077.1">
    <property type="nucleotide sequence ID" value="NZ_LT608335.1"/>
</dbReference>
<gene>
    <name evidence="2" type="ORF">KL86SPO_70371</name>
</gene>
<dbReference type="EMBL" id="FMJE01000007">
    <property type="protein sequence ID" value="SCM83513.1"/>
    <property type="molecule type" value="Genomic_DNA"/>
</dbReference>
<evidence type="ECO:0000259" key="1">
    <source>
        <dbReference type="PROSITE" id="PS51819"/>
    </source>
</evidence>
<dbReference type="Gene3D" id="3.30.720.110">
    <property type="match status" value="1"/>
</dbReference>
<accession>A0A212M129</accession>
<dbReference type="GO" id="GO:0051213">
    <property type="term" value="F:dioxygenase activity"/>
    <property type="evidence" value="ECO:0007669"/>
    <property type="project" value="UniProtKB-KW"/>
</dbReference>
<keyword evidence="2" id="KW-0560">Oxidoreductase</keyword>
<organism evidence="2">
    <name type="scientific">uncultured Sporomusa sp</name>
    <dbReference type="NCBI Taxonomy" id="307249"/>
    <lineage>
        <taxon>Bacteria</taxon>
        <taxon>Bacillati</taxon>
        <taxon>Bacillota</taxon>
        <taxon>Negativicutes</taxon>
        <taxon>Selenomonadales</taxon>
        <taxon>Sporomusaceae</taxon>
        <taxon>Sporomusa</taxon>
        <taxon>environmental samples</taxon>
    </lineage>
</organism>
<feature type="domain" description="VOC" evidence="1">
    <location>
        <begin position="2"/>
        <end position="119"/>
    </location>
</feature>